<evidence type="ECO:0000256" key="1">
    <source>
        <dbReference type="SAM" id="Phobius"/>
    </source>
</evidence>
<dbReference type="RefSeq" id="WP_091411694.1">
    <property type="nucleotide sequence ID" value="NZ_FOAB01000008.1"/>
</dbReference>
<dbReference type="EMBL" id="FOAB01000008">
    <property type="protein sequence ID" value="SEM05593.1"/>
    <property type="molecule type" value="Genomic_DNA"/>
</dbReference>
<keyword evidence="3" id="KW-1185">Reference proteome</keyword>
<gene>
    <name evidence="2" type="ORF">SAMN04487910_3994</name>
</gene>
<feature type="transmembrane region" description="Helical" evidence="1">
    <location>
        <begin position="47"/>
        <end position="64"/>
    </location>
</feature>
<keyword evidence="1" id="KW-1133">Transmembrane helix</keyword>
<feature type="transmembrane region" description="Helical" evidence="1">
    <location>
        <begin position="12"/>
        <end position="35"/>
    </location>
</feature>
<keyword evidence="1" id="KW-0472">Membrane</keyword>
<protein>
    <submittedName>
        <fullName evidence="2">Uncharacterized protein</fullName>
    </submittedName>
</protein>
<name>A0A1H7V8M2_AQUAM</name>
<organism evidence="2 3">
    <name type="scientific">Aquimarina amphilecti</name>
    <dbReference type="NCBI Taxonomy" id="1038014"/>
    <lineage>
        <taxon>Bacteria</taxon>
        <taxon>Pseudomonadati</taxon>
        <taxon>Bacteroidota</taxon>
        <taxon>Flavobacteriia</taxon>
        <taxon>Flavobacteriales</taxon>
        <taxon>Flavobacteriaceae</taxon>
        <taxon>Aquimarina</taxon>
    </lineage>
</organism>
<dbReference type="Proteomes" id="UP000198521">
    <property type="component" value="Unassembled WGS sequence"/>
</dbReference>
<dbReference type="OrthoDB" id="1164862at2"/>
<sequence length="142" mass="16243">MKQYRPTLLYAIKIFGLIVCAGFGIFIISIFLNIVSLFVASSFFEKVIVILLIILFVISAFLIIRSNNPAIVTYEDYIRIGRQDVPYNTIQNFYIAKGGSEPYVVTKDGEKIDLEISWLSKKDRIEIEKVILENIESLTKQV</sequence>
<evidence type="ECO:0000313" key="3">
    <source>
        <dbReference type="Proteomes" id="UP000198521"/>
    </source>
</evidence>
<proteinExistence type="predicted"/>
<dbReference type="STRING" id="1038014.SAMN04487910_3994"/>
<accession>A0A1H7V8M2</accession>
<dbReference type="AlphaFoldDB" id="A0A1H7V8M2"/>
<evidence type="ECO:0000313" key="2">
    <source>
        <dbReference type="EMBL" id="SEM05593.1"/>
    </source>
</evidence>
<reference evidence="2 3" key="1">
    <citation type="submission" date="2016-10" db="EMBL/GenBank/DDBJ databases">
        <authorList>
            <person name="de Groot N.N."/>
        </authorList>
    </citation>
    <scope>NUCLEOTIDE SEQUENCE [LARGE SCALE GENOMIC DNA]</scope>
    <source>
        <strain evidence="2 3">DSM 25232</strain>
    </source>
</reference>
<keyword evidence="1" id="KW-0812">Transmembrane</keyword>